<dbReference type="Proteomes" id="UP000233837">
    <property type="component" value="Unassembled WGS sequence"/>
</dbReference>
<gene>
    <name evidence="2" type="ORF">MA16_Dca004869</name>
</gene>
<accession>A0A2I0WGA6</accession>
<name>A0A2I0WGA6_9ASPA</name>
<evidence type="ECO:0000256" key="1">
    <source>
        <dbReference type="SAM" id="MobiDB-lite"/>
    </source>
</evidence>
<evidence type="ECO:0000313" key="3">
    <source>
        <dbReference type="Proteomes" id="UP000233837"/>
    </source>
</evidence>
<proteinExistence type="predicted"/>
<organism evidence="2 3">
    <name type="scientific">Dendrobium catenatum</name>
    <dbReference type="NCBI Taxonomy" id="906689"/>
    <lineage>
        <taxon>Eukaryota</taxon>
        <taxon>Viridiplantae</taxon>
        <taxon>Streptophyta</taxon>
        <taxon>Embryophyta</taxon>
        <taxon>Tracheophyta</taxon>
        <taxon>Spermatophyta</taxon>
        <taxon>Magnoliopsida</taxon>
        <taxon>Liliopsida</taxon>
        <taxon>Asparagales</taxon>
        <taxon>Orchidaceae</taxon>
        <taxon>Epidendroideae</taxon>
        <taxon>Malaxideae</taxon>
        <taxon>Dendrobiinae</taxon>
        <taxon>Dendrobium</taxon>
    </lineage>
</organism>
<sequence length="256" mass="28760">MEYSEYDCFEWRLENDSERETATDKKCLRRCIVLPSLYTAIFNKFLLQQIPILPLIPSFPKRRRHHKSPRLRLLSQSVTTLPLIAVRSWYVYQPRSPFHPQSKQSKQCMPPLNSSVTHSSHKSPPSISSSASKYAVNFPLVYDSVSIRSLQSSIGSVTIADGRIAGIDGTACAGAGTVEVGDLEADSYPDADLKKRSRQRLRAAAKKARKVHMQPERVVPHRNMIASIGDSRSSSICMEDEEEEAWRGGRTRGSNL</sequence>
<dbReference type="AlphaFoldDB" id="A0A2I0WGA6"/>
<dbReference type="EMBL" id="KZ502668">
    <property type="protein sequence ID" value="PKU74678.1"/>
    <property type="molecule type" value="Genomic_DNA"/>
</dbReference>
<feature type="region of interest" description="Disordered" evidence="1">
    <location>
        <begin position="230"/>
        <end position="256"/>
    </location>
</feature>
<feature type="compositionally biased region" description="Polar residues" evidence="1">
    <location>
        <begin position="100"/>
        <end position="117"/>
    </location>
</feature>
<reference evidence="2 3" key="2">
    <citation type="journal article" date="2017" name="Nature">
        <title>The Apostasia genome and the evolution of orchids.</title>
        <authorList>
            <person name="Zhang G.Q."/>
            <person name="Liu K.W."/>
            <person name="Li Z."/>
            <person name="Lohaus R."/>
            <person name="Hsiao Y.Y."/>
            <person name="Niu S.C."/>
            <person name="Wang J.Y."/>
            <person name="Lin Y.C."/>
            <person name="Xu Q."/>
            <person name="Chen L.J."/>
            <person name="Yoshida K."/>
            <person name="Fujiwara S."/>
            <person name="Wang Z.W."/>
            <person name="Zhang Y.Q."/>
            <person name="Mitsuda N."/>
            <person name="Wang M."/>
            <person name="Liu G.H."/>
            <person name="Pecoraro L."/>
            <person name="Huang H.X."/>
            <person name="Xiao X.J."/>
            <person name="Lin M."/>
            <person name="Wu X.Y."/>
            <person name="Wu W.L."/>
            <person name="Chen Y.Y."/>
            <person name="Chang S.B."/>
            <person name="Sakamoto S."/>
            <person name="Ohme-Takagi M."/>
            <person name="Yagi M."/>
            <person name="Zeng S.J."/>
            <person name="Shen C.Y."/>
            <person name="Yeh C.M."/>
            <person name="Luo Y.B."/>
            <person name="Tsai W.C."/>
            <person name="Van de Peer Y."/>
            <person name="Liu Z.J."/>
        </authorList>
    </citation>
    <scope>NUCLEOTIDE SEQUENCE [LARGE SCALE GENOMIC DNA]</scope>
    <source>
        <tissue evidence="2">The whole plant</tissue>
    </source>
</reference>
<feature type="region of interest" description="Disordered" evidence="1">
    <location>
        <begin position="100"/>
        <end position="130"/>
    </location>
</feature>
<protein>
    <submittedName>
        <fullName evidence="2">Uncharacterized protein</fullName>
    </submittedName>
</protein>
<evidence type="ECO:0000313" key="2">
    <source>
        <dbReference type="EMBL" id="PKU74678.1"/>
    </source>
</evidence>
<reference evidence="2 3" key="1">
    <citation type="journal article" date="2016" name="Sci. Rep.">
        <title>The Dendrobium catenatum Lindl. genome sequence provides insights into polysaccharide synthase, floral development and adaptive evolution.</title>
        <authorList>
            <person name="Zhang G.Q."/>
            <person name="Xu Q."/>
            <person name="Bian C."/>
            <person name="Tsai W.C."/>
            <person name="Yeh C.M."/>
            <person name="Liu K.W."/>
            <person name="Yoshida K."/>
            <person name="Zhang L.S."/>
            <person name="Chang S.B."/>
            <person name="Chen F."/>
            <person name="Shi Y."/>
            <person name="Su Y.Y."/>
            <person name="Zhang Y.Q."/>
            <person name="Chen L.J."/>
            <person name="Yin Y."/>
            <person name="Lin M."/>
            <person name="Huang H."/>
            <person name="Deng H."/>
            <person name="Wang Z.W."/>
            <person name="Zhu S.L."/>
            <person name="Zhao X."/>
            <person name="Deng C."/>
            <person name="Niu S.C."/>
            <person name="Huang J."/>
            <person name="Wang M."/>
            <person name="Liu G.H."/>
            <person name="Yang H.J."/>
            <person name="Xiao X.J."/>
            <person name="Hsiao Y.Y."/>
            <person name="Wu W.L."/>
            <person name="Chen Y.Y."/>
            <person name="Mitsuda N."/>
            <person name="Ohme-Takagi M."/>
            <person name="Luo Y.B."/>
            <person name="Van de Peer Y."/>
            <person name="Liu Z.J."/>
        </authorList>
    </citation>
    <scope>NUCLEOTIDE SEQUENCE [LARGE SCALE GENOMIC DNA]</scope>
    <source>
        <tissue evidence="2">The whole plant</tissue>
    </source>
</reference>
<keyword evidence="3" id="KW-1185">Reference proteome</keyword>